<evidence type="ECO:0000313" key="2">
    <source>
        <dbReference type="EMBL" id="RCW89005.1"/>
    </source>
</evidence>
<name>A0A368Z966_9RHOB</name>
<dbReference type="EMBL" id="QPJL01000001">
    <property type="protein sequence ID" value="RCW89005.1"/>
    <property type="molecule type" value="Genomic_DNA"/>
</dbReference>
<dbReference type="Pfam" id="PF13672">
    <property type="entry name" value="PP2C_2"/>
    <property type="match status" value="1"/>
</dbReference>
<evidence type="ECO:0000313" key="3">
    <source>
        <dbReference type="Proteomes" id="UP000253345"/>
    </source>
</evidence>
<comment type="caution">
    <text evidence="2">The sequence shown here is derived from an EMBL/GenBank/DDBJ whole genome shotgun (WGS) entry which is preliminary data.</text>
</comment>
<dbReference type="RefSeq" id="WP_114347731.1">
    <property type="nucleotide sequence ID" value="NZ_QPJL01000001.1"/>
</dbReference>
<reference evidence="2 3" key="1">
    <citation type="submission" date="2018-07" db="EMBL/GenBank/DDBJ databases">
        <title>Genomic Encyclopedia of Type Strains, Phase III (KMG-III): the genomes of soil and plant-associated and newly described type strains.</title>
        <authorList>
            <person name="Whitman W."/>
        </authorList>
    </citation>
    <scope>NUCLEOTIDE SEQUENCE [LARGE SCALE GENOMIC DNA]</scope>
    <source>
        <strain evidence="2 3">CECT 8525</strain>
    </source>
</reference>
<feature type="domain" description="PPM-type phosphatase" evidence="1">
    <location>
        <begin position="22"/>
        <end position="250"/>
    </location>
</feature>
<dbReference type="GO" id="GO:0004722">
    <property type="term" value="F:protein serine/threonine phosphatase activity"/>
    <property type="evidence" value="ECO:0007669"/>
    <property type="project" value="InterPro"/>
</dbReference>
<dbReference type="InterPro" id="IPR036457">
    <property type="entry name" value="PPM-type-like_dom_sf"/>
</dbReference>
<sequence length="255" mass="26758">MSEPITRPPPLHSVAAPPVFRGSGVTHAGQVRERNEDAILTDPAGLLWAVADGMGGYGHGDMASDMVIDRIAVLSDSALAAPGLRMQIEEANRAILAKAAEPGMNAMGATVVAAMIQNGVATIAWVGDCRAYLWRRAGLRLLTRDHTVVQEMVDQGLLRDEAREAHPERHVVTRAVGAEPSVEVDTLTLPLVAGDRLLLCSDGLTVCLHDADIARIVGGAGEPVDLCRALVTEALVNGAPDNVSVVCIFAQGQAA</sequence>
<dbReference type="CDD" id="cd00143">
    <property type="entry name" value="PP2Cc"/>
    <property type="match status" value="1"/>
</dbReference>
<dbReference type="SUPFAM" id="SSF81606">
    <property type="entry name" value="PP2C-like"/>
    <property type="match status" value="1"/>
</dbReference>
<accession>A0A368Z966</accession>
<dbReference type="InterPro" id="IPR001932">
    <property type="entry name" value="PPM-type_phosphatase-like_dom"/>
</dbReference>
<dbReference type="SMART" id="SM00331">
    <property type="entry name" value="PP2C_SIG"/>
    <property type="match status" value="1"/>
</dbReference>
<dbReference type="PANTHER" id="PTHR13832">
    <property type="entry name" value="PROTEIN PHOSPHATASE 2C"/>
    <property type="match status" value="1"/>
</dbReference>
<dbReference type="OrthoDB" id="9801841at2"/>
<protein>
    <submittedName>
        <fullName evidence="2">Protein phosphatase</fullName>
    </submittedName>
</protein>
<proteinExistence type="predicted"/>
<dbReference type="Gene3D" id="3.60.40.10">
    <property type="entry name" value="PPM-type phosphatase domain"/>
    <property type="match status" value="1"/>
</dbReference>
<evidence type="ECO:0000259" key="1">
    <source>
        <dbReference type="PROSITE" id="PS51746"/>
    </source>
</evidence>
<dbReference type="PANTHER" id="PTHR13832:SF827">
    <property type="entry name" value="PROTEIN PHOSPHATASE 1L"/>
    <property type="match status" value="1"/>
</dbReference>
<keyword evidence="3" id="KW-1185">Reference proteome</keyword>
<dbReference type="Proteomes" id="UP000253345">
    <property type="component" value="Unassembled WGS sequence"/>
</dbReference>
<dbReference type="InterPro" id="IPR015655">
    <property type="entry name" value="PP2C"/>
</dbReference>
<gene>
    <name evidence="2" type="ORF">DFP89_101444</name>
</gene>
<dbReference type="SMART" id="SM00332">
    <property type="entry name" value="PP2Cc"/>
    <property type="match status" value="1"/>
</dbReference>
<dbReference type="AlphaFoldDB" id="A0A368Z966"/>
<organism evidence="2 3">
    <name type="scientific">Paracoccus lutimaris</name>
    <dbReference type="NCBI Taxonomy" id="1490030"/>
    <lineage>
        <taxon>Bacteria</taxon>
        <taxon>Pseudomonadati</taxon>
        <taxon>Pseudomonadota</taxon>
        <taxon>Alphaproteobacteria</taxon>
        <taxon>Rhodobacterales</taxon>
        <taxon>Paracoccaceae</taxon>
        <taxon>Paracoccus</taxon>
    </lineage>
</organism>
<dbReference type="PROSITE" id="PS51746">
    <property type="entry name" value="PPM_2"/>
    <property type="match status" value="1"/>
</dbReference>